<dbReference type="AlphaFoldDB" id="A0A4R3M0R1"/>
<gene>
    <name evidence="1" type="ORF">EDC64_103280</name>
</gene>
<dbReference type="Proteomes" id="UP000294664">
    <property type="component" value="Unassembled WGS sequence"/>
</dbReference>
<dbReference type="InterPro" id="IPR043137">
    <property type="entry name" value="GGT_ssub_C"/>
</dbReference>
<name>A0A4R3M0R1_9HYPH</name>
<proteinExistence type="predicted"/>
<dbReference type="RefSeq" id="WP_132030688.1">
    <property type="nucleotide sequence ID" value="NZ_SMAI01000003.1"/>
</dbReference>
<organism evidence="1 2">
    <name type="scientific">Aquabacter spiritensis</name>
    <dbReference type="NCBI Taxonomy" id="933073"/>
    <lineage>
        <taxon>Bacteria</taxon>
        <taxon>Pseudomonadati</taxon>
        <taxon>Pseudomonadota</taxon>
        <taxon>Alphaproteobacteria</taxon>
        <taxon>Hyphomicrobiales</taxon>
        <taxon>Xanthobacteraceae</taxon>
        <taxon>Aquabacter</taxon>
    </lineage>
</organism>
<evidence type="ECO:0000313" key="2">
    <source>
        <dbReference type="Proteomes" id="UP000294664"/>
    </source>
</evidence>
<evidence type="ECO:0000313" key="1">
    <source>
        <dbReference type="EMBL" id="TCT06176.1"/>
    </source>
</evidence>
<dbReference type="InterPro" id="IPR029055">
    <property type="entry name" value="Ntn_hydrolases_N"/>
</dbReference>
<dbReference type="PRINTS" id="PR01210">
    <property type="entry name" value="GGTRANSPTASE"/>
</dbReference>
<dbReference type="InterPro" id="IPR052896">
    <property type="entry name" value="GGT-like_enzyme"/>
</dbReference>
<dbReference type="Gene3D" id="3.60.20.40">
    <property type="match status" value="1"/>
</dbReference>
<sequence length="469" mass="48066">MSDPLLGLIRENLAASAPRIVTAAHPASAAAGAAMFAKGGNAFDAALAACFMDTVALPMKSGLFGDLVALVRRAGGRFEALVSVGGGCLALAEGAALERVGPRSVGVPGAPHGYSLLHGHARLDRDTLIGPAVRASEAGIAWDRVSLSYVVEARETLARLSPDNPYAPGGLVPKVGDIRRLPGLGRLLAAFARDGDALFESEIGAALIADLTARGGILRTEDFRQRPGQFLAPETSEIGPGCVLTATPFPTHGPRLIAAAQDVLRKAVAPLDAVRATRAAAKREGREHLDGGTTLVAAADEAGNAVVVLHSNSFPQFASGIVMADGLILNNRPGRGFDLTAPAGAANAPAAGKVPWTTVHAWSLERDGTLFVGATPGGVNQMPWNVQMVTELARGAAPADVVSAPRWALDAQDVLSAEPGALPPDVIPDKALGPLSLRACQQIIALAEPGGLHRAAVDPRTGCAVVGVY</sequence>
<dbReference type="PANTHER" id="PTHR43881:SF1">
    <property type="entry name" value="GAMMA-GLUTAMYLTRANSPEPTIDASE (AFU_ORTHOLOGUE AFUA_4G13580)"/>
    <property type="match status" value="1"/>
</dbReference>
<dbReference type="GO" id="GO:0016787">
    <property type="term" value="F:hydrolase activity"/>
    <property type="evidence" value="ECO:0007669"/>
    <property type="project" value="UniProtKB-KW"/>
</dbReference>
<reference evidence="1 2" key="1">
    <citation type="submission" date="2019-03" db="EMBL/GenBank/DDBJ databases">
        <title>Genomic Encyclopedia of Type Strains, Phase IV (KMG-IV): sequencing the most valuable type-strain genomes for metagenomic binning, comparative biology and taxonomic classification.</title>
        <authorList>
            <person name="Goeker M."/>
        </authorList>
    </citation>
    <scope>NUCLEOTIDE SEQUENCE [LARGE SCALE GENOMIC DNA]</scope>
    <source>
        <strain evidence="1 2">DSM 9035</strain>
    </source>
</reference>
<dbReference type="EMBL" id="SMAI01000003">
    <property type="protein sequence ID" value="TCT06176.1"/>
    <property type="molecule type" value="Genomic_DNA"/>
</dbReference>
<dbReference type="SUPFAM" id="SSF56235">
    <property type="entry name" value="N-terminal nucleophile aminohydrolases (Ntn hydrolases)"/>
    <property type="match status" value="1"/>
</dbReference>
<dbReference type="PANTHER" id="PTHR43881">
    <property type="entry name" value="GAMMA-GLUTAMYLTRANSPEPTIDASE (AFU_ORTHOLOGUE AFUA_4G13580)"/>
    <property type="match status" value="1"/>
</dbReference>
<accession>A0A4R3M0R1</accession>
<dbReference type="OrthoDB" id="9781342at2"/>
<keyword evidence="2" id="KW-1185">Reference proteome</keyword>
<protein>
    <submittedName>
        <fullName evidence="1">Gamma-glutamyltranspeptidase/glutathione hydrolase</fullName>
    </submittedName>
</protein>
<keyword evidence="1" id="KW-0378">Hydrolase</keyword>
<dbReference type="Pfam" id="PF01019">
    <property type="entry name" value="G_glu_transpept"/>
    <property type="match status" value="2"/>
</dbReference>
<comment type="caution">
    <text evidence="1">The sequence shown here is derived from an EMBL/GenBank/DDBJ whole genome shotgun (WGS) entry which is preliminary data.</text>
</comment>